<keyword evidence="2" id="KW-1185">Reference proteome</keyword>
<evidence type="ECO:0000313" key="1">
    <source>
        <dbReference type="EMBL" id="TCB97397.1"/>
    </source>
</evidence>
<gene>
    <name evidence="1" type="ORF">E0L21_23310</name>
</gene>
<reference evidence="1 2" key="1">
    <citation type="submission" date="2019-02" db="EMBL/GenBank/DDBJ databases">
        <title>The draft genome of Kosakonia quasisacchari strain WCHKQ120001.</title>
        <authorList>
            <person name="Wang C."/>
            <person name="Feng Y."/>
            <person name="Zong Z."/>
        </authorList>
    </citation>
    <scope>NUCLEOTIDE SEQUENCE [LARGE SCALE GENOMIC DNA]</scope>
    <source>
        <strain evidence="1 2">WCHKQ120001</strain>
    </source>
</reference>
<dbReference type="AlphaFoldDB" id="A0A4R0GKM2"/>
<dbReference type="RefSeq" id="WP_131413641.1">
    <property type="nucleotide sequence ID" value="NZ_SJOP01000033.1"/>
</dbReference>
<proteinExistence type="predicted"/>
<comment type="caution">
    <text evidence="1">The sequence shown here is derived from an EMBL/GenBank/DDBJ whole genome shotgun (WGS) entry which is preliminary data.</text>
</comment>
<accession>A0A4R0GKM2</accession>
<protein>
    <submittedName>
        <fullName evidence="1">DUF3168 domain-containing protein</fullName>
    </submittedName>
</protein>
<dbReference type="Proteomes" id="UP000291793">
    <property type="component" value="Unassembled WGS sequence"/>
</dbReference>
<organism evidence="1 2">
    <name type="scientific">Kosakonia quasisacchari</name>
    <dbReference type="NCBI Taxonomy" id="2529380"/>
    <lineage>
        <taxon>Bacteria</taxon>
        <taxon>Pseudomonadati</taxon>
        <taxon>Pseudomonadota</taxon>
        <taxon>Gammaproteobacteria</taxon>
        <taxon>Enterobacterales</taxon>
        <taxon>Enterobacteriaceae</taxon>
        <taxon>Kosakonia</taxon>
    </lineage>
</organism>
<dbReference type="EMBL" id="SJOP01000033">
    <property type="protein sequence ID" value="TCB97397.1"/>
    <property type="molecule type" value="Genomic_DNA"/>
</dbReference>
<dbReference type="Pfam" id="PF11367">
    <property type="entry name" value="Tail_completion_gp17"/>
    <property type="match status" value="1"/>
</dbReference>
<evidence type="ECO:0000313" key="2">
    <source>
        <dbReference type="Proteomes" id="UP000291793"/>
    </source>
</evidence>
<dbReference type="InterPro" id="IPR021508">
    <property type="entry name" value="Gp17-like"/>
</dbReference>
<sequence>MTEADVYSLIGALAGGQVYPYVAPLTPQGQPSISPPWITFTLVDQVYGDTFCGPAEENSALQVDVYSRTVDESRALREQVIAALMPLGLTQMSKTGGYEQDTGLHRATLEVHVLQ</sequence>
<name>A0A4R0GKM2_9ENTR</name>
<dbReference type="OrthoDB" id="9115292at2"/>